<dbReference type="AlphaFoldDB" id="L0I5S9"/>
<proteinExistence type="predicted"/>
<dbReference type="STRING" id="797302.Halru_0224"/>
<evidence type="ECO:0000313" key="1">
    <source>
        <dbReference type="EMBL" id="AGB14870.1"/>
    </source>
</evidence>
<reference evidence="1" key="1">
    <citation type="submission" date="2011-09" db="EMBL/GenBank/DDBJ databases">
        <title>Complete sequence of Halovivax ruber XH-70.</title>
        <authorList>
            <consortium name="US DOE Joint Genome Institute"/>
            <person name="Lucas S."/>
            <person name="Han J."/>
            <person name="Lapidus A."/>
            <person name="Cheng J.-F."/>
            <person name="Goodwin L."/>
            <person name="Pitluck S."/>
            <person name="Peters L."/>
            <person name="Mikhailova N."/>
            <person name="Davenport K."/>
            <person name="Detter J.C."/>
            <person name="Han C."/>
            <person name="Tapia R."/>
            <person name="Land M."/>
            <person name="Hauser L."/>
            <person name="Kyrpides N."/>
            <person name="Ivanova N."/>
            <person name="Pagani I."/>
            <person name="Sproer C."/>
            <person name="Anderson I."/>
            <person name="Woyke T."/>
        </authorList>
    </citation>
    <scope>NUCLEOTIDE SEQUENCE</scope>
    <source>
        <strain evidence="1">XH-70</strain>
    </source>
</reference>
<dbReference type="Pfam" id="PF25858">
    <property type="entry name" value="DUF7958"/>
    <property type="match status" value="1"/>
</dbReference>
<dbReference type="RefSeq" id="WP_015299566.1">
    <property type="nucleotide sequence ID" value="NC_019964.1"/>
</dbReference>
<organism evidence="1 2">
    <name type="scientific">Halovivax ruber (strain DSM 18193 / JCM 13892 / XH-70)</name>
    <dbReference type="NCBI Taxonomy" id="797302"/>
    <lineage>
        <taxon>Archaea</taxon>
        <taxon>Methanobacteriati</taxon>
        <taxon>Methanobacteriota</taxon>
        <taxon>Stenosarchaea group</taxon>
        <taxon>Halobacteria</taxon>
        <taxon>Halobacteriales</taxon>
        <taxon>Natrialbaceae</taxon>
        <taxon>Halovivax</taxon>
    </lineage>
</organism>
<dbReference type="EMBL" id="CP003050">
    <property type="protein sequence ID" value="AGB14870.1"/>
    <property type="molecule type" value="Genomic_DNA"/>
</dbReference>
<dbReference type="eggNOG" id="arCOG10872">
    <property type="taxonomic scope" value="Archaea"/>
</dbReference>
<accession>L0I5S9</accession>
<evidence type="ECO:0000313" key="2">
    <source>
        <dbReference type="Proteomes" id="UP000010846"/>
    </source>
</evidence>
<dbReference type="OrthoDB" id="180945at2157"/>
<name>L0I5S9_HALRX</name>
<gene>
    <name evidence="1" type="ordered locus">Halru_0224</name>
</gene>
<dbReference type="InterPro" id="IPR058264">
    <property type="entry name" value="DUF7958"/>
</dbReference>
<protein>
    <submittedName>
        <fullName evidence="1">Uncharacterized protein</fullName>
    </submittedName>
</protein>
<dbReference type="KEGG" id="hru:Halru_0224"/>
<keyword evidence="2" id="KW-1185">Reference proteome</keyword>
<dbReference type="HOGENOM" id="CLU_072245_0_0_2"/>
<dbReference type="GeneID" id="14377889"/>
<dbReference type="Proteomes" id="UP000010846">
    <property type="component" value="Chromosome"/>
</dbReference>
<sequence length="322" mass="36338">METEIIGEDEDDIGVKVVDQKGAEHQIELHKGNGDIYAHVCDEYADKAANRTPEENEVNEQARRFAQYYVYCERGYDTVPPEVHPERIDAVRQAIAELSQSAFDDRFGDLRQQLRSYHDDSVSRAIPIPSDAAGSDLVLYRQHVYLGLDPLETDLADEFETLATVHEIDLDETSEPVAVFNDSKCSDWRAFSEHAESLAQNRDVDISDAIDIGGVSSLYTAYVDDHGVEHIGEPNQDPFDRDPDTLIELAPIDPGPLQEFQAYVDHYLKCQIRDCFVRMGLHPPEEFCVLGPGRIEAAEQYKTLEMYPDFTDPDNRALLASN</sequence>